<accession>A0A167B3N3</accession>
<evidence type="ECO:0000313" key="2">
    <source>
        <dbReference type="EMBL" id="KZL80849.1"/>
    </source>
</evidence>
<proteinExistence type="predicted"/>
<name>A0A167B3N3_COLIC</name>
<feature type="compositionally biased region" description="Basic and acidic residues" evidence="1">
    <location>
        <begin position="98"/>
        <end position="119"/>
    </location>
</feature>
<evidence type="ECO:0000256" key="1">
    <source>
        <dbReference type="SAM" id="MobiDB-lite"/>
    </source>
</evidence>
<dbReference type="OrthoDB" id="4847122at2759"/>
<dbReference type="Proteomes" id="UP000076584">
    <property type="component" value="Unassembled WGS sequence"/>
</dbReference>
<dbReference type="AlphaFoldDB" id="A0A167B3N3"/>
<feature type="compositionally biased region" description="Polar residues" evidence="1">
    <location>
        <begin position="37"/>
        <end position="52"/>
    </location>
</feature>
<keyword evidence="3" id="KW-1185">Reference proteome</keyword>
<feature type="region of interest" description="Disordered" evidence="1">
    <location>
        <begin position="37"/>
        <end position="143"/>
    </location>
</feature>
<reference evidence="2 3" key="1">
    <citation type="submission" date="2015-06" db="EMBL/GenBank/DDBJ databases">
        <title>Survival trade-offs in plant roots during colonization by closely related pathogenic and mutualistic fungi.</title>
        <authorList>
            <person name="Hacquard S."/>
            <person name="Kracher B."/>
            <person name="Hiruma K."/>
            <person name="Weinman A."/>
            <person name="Muench P."/>
            <person name="Garrido Oter R."/>
            <person name="Ver Loren van Themaat E."/>
            <person name="Dallerey J.-F."/>
            <person name="Damm U."/>
            <person name="Henrissat B."/>
            <person name="Lespinet O."/>
            <person name="Thon M."/>
            <person name="Kemen E."/>
            <person name="McHardy A.C."/>
            <person name="Schulze-Lefert P."/>
            <person name="O'Connell R.J."/>
        </authorList>
    </citation>
    <scope>NUCLEOTIDE SEQUENCE [LARGE SCALE GENOMIC DNA]</scope>
    <source>
        <strain evidence="2 3">MAFF 238704</strain>
    </source>
</reference>
<organism evidence="2 3">
    <name type="scientific">Colletotrichum incanum</name>
    <name type="common">Soybean anthracnose fungus</name>
    <dbReference type="NCBI Taxonomy" id="1573173"/>
    <lineage>
        <taxon>Eukaryota</taxon>
        <taxon>Fungi</taxon>
        <taxon>Dikarya</taxon>
        <taxon>Ascomycota</taxon>
        <taxon>Pezizomycotina</taxon>
        <taxon>Sordariomycetes</taxon>
        <taxon>Hypocreomycetidae</taxon>
        <taxon>Glomerellales</taxon>
        <taxon>Glomerellaceae</taxon>
        <taxon>Colletotrichum</taxon>
        <taxon>Colletotrichum spaethianum species complex</taxon>
    </lineage>
</organism>
<sequence>MSANVNLIQATDGQFYYQANDGHLYPYLSLACSSSTYTTNQQYPQDANLSEGSTHHGEAQYDEEEAEAGRRSFQGDQHISSDGPRKGSSFARKRSGRRVTEYVKDEKERRYRYEPHENSRASLHNHKKSTKKSLEEIMKPFKG</sequence>
<gene>
    <name evidence="2" type="ORF">CI238_01860</name>
</gene>
<dbReference type="EMBL" id="LFIW01001807">
    <property type="protein sequence ID" value="KZL80849.1"/>
    <property type="molecule type" value="Genomic_DNA"/>
</dbReference>
<feature type="compositionally biased region" description="Basic and acidic residues" evidence="1">
    <location>
        <begin position="132"/>
        <end position="143"/>
    </location>
</feature>
<evidence type="ECO:0000313" key="3">
    <source>
        <dbReference type="Proteomes" id="UP000076584"/>
    </source>
</evidence>
<protein>
    <submittedName>
        <fullName evidence="2">Uncharacterized protein</fullName>
    </submittedName>
</protein>
<comment type="caution">
    <text evidence="2">The sequence shown here is derived from an EMBL/GenBank/DDBJ whole genome shotgun (WGS) entry which is preliminary data.</text>
</comment>